<comment type="pathway">
    <text evidence="2 9">Amino-acid biosynthesis; L-tryptophan biosynthesis; L-tryptophan from chorismate: step 3/5.</text>
</comment>
<feature type="domain" description="N-(5'phosphoribosyl) anthranilate isomerase (PRAI)" evidence="10">
    <location>
        <begin position="4"/>
        <end position="213"/>
    </location>
</feature>
<dbReference type="Gene3D" id="3.20.20.70">
    <property type="entry name" value="Aldolase class I"/>
    <property type="match status" value="1"/>
</dbReference>
<dbReference type="CDD" id="cd00405">
    <property type="entry name" value="PRAI"/>
    <property type="match status" value="1"/>
</dbReference>
<dbReference type="Pfam" id="PF00697">
    <property type="entry name" value="PRAI"/>
    <property type="match status" value="1"/>
</dbReference>
<evidence type="ECO:0000256" key="2">
    <source>
        <dbReference type="ARBA" id="ARBA00004664"/>
    </source>
</evidence>
<evidence type="ECO:0000256" key="5">
    <source>
        <dbReference type="ARBA" id="ARBA00022605"/>
    </source>
</evidence>
<sequence>MFRIKICGVRFKSDIDAVRSAGADAVGLNFFPPSVRYLDPAADATAELSAFAHAGGLYRVGVFVNESAGRIGDVVAKVGLDAIQLHGDERVSDLADYQNLGLPLIHAVKLPAGTLAPEEIERLARPWIDRDCQILLDVDAGPQHGGSGQSLDWDSLERWSAQHANVRWALAGGLHSQNVAAAIQASGAKSVDVASGVEAPRGQKSSDLIHQFCVQTRSAWG</sequence>
<dbReference type="AlphaFoldDB" id="A0A5C6CD60"/>
<dbReference type="InterPro" id="IPR001240">
    <property type="entry name" value="PRAI_dom"/>
</dbReference>
<evidence type="ECO:0000256" key="7">
    <source>
        <dbReference type="ARBA" id="ARBA00023141"/>
    </source>
</evidence>
<keyword evidence="12" id="KW-1185">Reference proteome</keyword>
<evidence type="ECO:0000313" key="11">
    <source>
        <dbReference type="EMBL" id="TWU21995.1"/>
    </source>
</evidence>
<comment type="caution">
    <text evidence="11">The sequence shown here is derived from an EMBL/GenBank/DDBJ whole genome shotgun (WGS) entry which is preliminary data.</text>
</comment>
<comment type="similarity">
    <text evidence="9">Belongs to the TrpF family.</text>
</comment>
<dbReference type="RefSeq" id="WP_231612328.1">
    <property type="nucleotide sequence ID" value="NZ_SJPT01000005.1"/>
</dbReference>
<keyword evidence="5 9" id="KW-0028">Amino-acid biosynthesis</keyword>
<evidence type="ECO:0000259" key="10">
    <source>
        <dbReference type="Pfam" id="PF00697"/>
    </source>
</evidence>
<evidence type="ECO:0000256" key="1">
    <source>
        <dbReference type="ARBA" id="ARBA00001164"/>
    </source>
</evidence>
<dbReference type="EMBL" id="SJPT01000005">
    <property type="protein sequence ID" value="TWU21995.1"/>
    <property type="molecule type" value="Genomic_DNA"/>
</dbReference>
<dbReference type="EC" id="5.3.1.24" evidence="3 9"/>
<dbReference type="Proteomes" id="UP000316304">
    <property type="component" value="Unassembled WGS sequence"/>
</dbReference>
<organism evidence="11 12">
    <name type="scientific">Novipirellula galeiformis</name>
    <dbReference type="NCBI Taxonomy" id="2528004"/>
    <lineage>
        <taxon>Bacteria</taxon>
        <taxon>Pseudomonadati</taxon>
        <taxon>Planctomycetota</taxon>
        <taxon>Planctomycetia</taxon>
        <taxon>Pirellulales</taxon>
        <taxon>Pirellulaceae</taxon>
        <taxon>Novipirellula</taxon>
    </lineage>
</organism>
<dbReference type="GO" id="GO:0000162">
    <property type="term" value="P:L-tryptophan biosynthetic process"/>
    <property type="evidence" value="ECO:0007669"/>
    <property type="project" value="UniProtKB-UniRule"/>
</dbReference>
<dbReference type="SUPFAM" id="SSF51366">
    <property type="entry name" value="Ribulose-phoshate binding barrel"/>
    <property type="match status" value="1"/>
</dbReference>
<evidence type="ECO:0000256" key="4">
    <source>
        <dbReference type="ARBA" id="ARBA00022272"/>
    </source>
</evidence>
<dbReference type="PANTHER" id="PTHR42894:SF1">
    <property type="entry name" value="N-(5'-PHOSPHORIBOSYL)ANTHRANILATE ISOMERASE"/>
    <property type="match status" value="1"/>
</dbReference>
<dbReference type="InterPro" id="IPR013785">
    <property type="entry name" value="Aldolase_TIM"/>
</dbReference>
<keyword evidence="6 9" id="KW-0822">Tryptophan biosynthesis</keyword>
<name>A0A5C6CD60_9BACT</name>
<keyword evidence="8 9" id="KW-0413">Isomerase</keyword>
<protein>
    <recommendedName>
        <fullName evidence="4 9">N-(5'-phosphoribosyl)anthranilate isomerase</fullName>
        <shortName evidence="9">PRAI</shortName>
        <ecNumber evidence="3 9">5.3.1.24</ecNumber>
    </recommendedName>
</protein>
<gene>
    <name evidence="9 11" type="primary">trpF</name>
    <name evidence="11" type="ORF">Pla52o_30430</name>
</gene>
<proteinExistence type="inferred from homology"/>
<evidence type="ECO:0000256" key="8">
    <source>
        <dbReference type="ARBA" id="ARBA00023235"/>
    </source>
</evidence>
<dbReference type="PANTHER" id="PTHR42894">
    <property type="entry name" value="N-(5'-PHOSPHORIBOSYL)ANTHRANILATE ISOMERASE"/>
    <property type="match status" value="1"/>
</dbReference>
<evidence type="ECO:0000256" key="6">
    <source>
        <dbReference type="ARBA" id="ARBA00022822"/>
    </source>
</evidence>
<evidence type="ECO:0000256" key="3">
    <source>
        <dbReference type="ARBA" id="ARBA00012572"/>
    </source>
</evidence>
<evidence type="ECO:0000256" key="9">
    <source>
        <dbReference type="HAMAP-Rule" id="MF_00135"/>
    </source>
</evidence>
<dbReference type="UniPathway" id="UPA00035">
    <property type="reaction ID" value="UER00042"/>
</dbReference>
<keyword evidence="7 9" id="KW-0057">Aromatic amino acid biosynthesis</keyword>
<dbReference type="InterPro" id="IPR011060">
    <property type="entry name" value="RibuloseP-bd_barrel"/>
</dbReference>
<comment type="catalytic activity">
    <reaction evidence="1 9">
        <text>N-(5-phospho-beta-D-ribosyl)anthranilate = 1-(2-carboxyphenylamino)-1-deoxy-D-ribulose 5-phosphate</text>
        <dbReference type="Rhea" id="RHEA:21540"/>
        <dbReference type="ChEBI" id="CHEBI:18277"/>
        <dbReference type="ChEBI" id="CHEBI:58613"/>
        <dbReference type="EC" id="5.3.1.24"/>
    </reaction>
</comment>
<dbReference type="InterPro" id="IPR044643">
    <property type="entry name" value="TrpF_fam"/>
</dbReference>
<accession>A0A5C6CD60</accession>
<evidence type="ECO:0000313" key="12">
    <source>
        <dbReference type="Proteomes" id="UP000316304"/>
    </source>
</evidence>
<dbReference type="GO" id="GO:0004640">
    <property type="term" value="F:phosphoribosylanthranilate isomerase activity"/>
    <property type="evidence" value="ECO:0007669"/>
    <property type="project" value="UniProtKB-UniRule"/>
</dbReference>
<dbReference type="HAMAP" id="MF_00135">
    <property type="entry name" value="PRAI"/>
    <property type="match status" value="1"/>
</dbReference>
<reference evidence="11 12" key="1">
    <citation type="submission" date="2019-02" db="EMBL/GenBank/DDBJ databases">
        <title>Deep-cultivation of Planctomycetes and their phenomic and genomic characterization uncovers novel biology.</title>
        <authorList>
            <person name="Wiegand S."/>
            <person name="Jogler M."/>
            <person name="Boedeker C."/>
            <person name="Pinto D."/>
            <person name="Vollmers J."/>
            <person name="Rivas-Marin E."/>
            <person name="Kohn T."/>
            <person name="Peeters S.H."/>
            <person name="Heuer A."/>
            <person name="Rast P."/>
            <person name="Oberbeckmann S."/>
            <person name="Bunk B."/>
            <person name="Jeske O."/>
            <person name="Meyerdierks A."/>
            <person name="Storesund J.E."/>
            <person name="Kallscheuer N."/>
            <person name="Luecker S."/>
            <person name="Lage O.M."/>
            <person name="Pohl T."/>
            <person name="Merkel B.J."/>
            <person name="Hornburger P."/>
            <person name="Mueller R.-W."/>
            <person name="Bruemmer F."/>
            <person name="Labrenz M."/>
            <person name="Spormann A.M."/>
            <person name="Op Den Camp H."/>
            <person name="Overmann J."/>
            <person name="Amann R."/>
            <person name="Jetten M.S.M."/>
            <person name="Mascher T."/>
            <person name="Medema M.H."/>
            <person name="Devos D.P."/>
            <person name="Kaster A.-K."/>
            <person name="Ovreas L."/>
            <person name="Rohde M."/>
            <person name="Galperin M.Y."/>
            <person name="Jogler C."/>
        </authorList>
    </citation>
    <scope>NUCLEOTIDE SEQUENCE [LARGE SCALE GENOMIC DNA]</scope>
    <source>
        <strain evidence="11 12">Pla52o</strain>
    </source>
</reference>